<keyword evidence="2" id="KW-1185">Reference proteome</keyword>
<dbReference type="OrthoDB" id="9810387at2"/>
<dbReference type="HOGENOM" id="CLU_146724_0_0_5"/>
<organism evidence="1 2">
    <name type="scientific">Celeribacter indicus</name>
    <dbReference type="NCBI Taxonomy" id="1208324"/>
    <lineage>
        <taxon>Bacteria</taxon>
        <taxon>Pseudomonadati</taxon>
        <taxon>Pseudomonadota</taxon>
        <taxon>Alphaproteobacteria</taxon>
        <taxon>Rhodobacterales</taxon>
        <taxon>Roseobacteraceae</taxon>
        <taxon>Celeribacter</taxon>
    </lineage>
</organism>
<dbReference type="RefSeq" id="WP_043869323.1">
    <property type="nucleotide sequence ID" value="NZ_CP004393.1"/>
</dbReference>
<dbReference type="InterPro" id="IPR009945">
    <property type="entry name" value="ATPase_inh_sub_z"/>
</dbReference>
<dbReference type="Gene3D" id="1.10.790.20">
    <property type="entry name" value="Domain of unknown function DUF1476"/>
    <property type="match status" value="1"/>
</dbReference>
<dbReference type="InterPro" id="IPR038293">
    <property type="entry name" value="ATPase_inh_sub_z_sf"/>
</dbReference>
<protein>
    <recommendedName>
        <fullName evidence="3">Aldolase</fullName>
    </recommendedName>
</protein>
<dbReference type="AlphaFoldDB" id="A0A0B5DTQ4"/>
<dbReference type="Pfam" id="PF07345">
    <property type="entry name" value="ATPaseInh_sub_z"/>
    <property type="match status" value="1"/>
</dbReference>
<proteinExistence type="predicted"/>
<dbReference type="EMBL" id="CP004393">
    <property type="protein sequence ID" value="AJE46449.1"/>
    <property type="molecule type" value="Genomic_DNA"/>
</dbReference>
<accession>A0A0B5DTQ4</accession>
<evidence type="ECO:0000313" key="2">
    <source>
        <dbReference type="Proteomes" id="UP000031521"/>
    </source>
</evidence>
<dbReference type="STRING" id="1208324.P73_1734"/>
<sequence>MTTFDDRESAFETKFAHDAAMVFKAEVRADRKLALWAAGKLGKSAPETESYTAEVIRADMQEAGAEDVIRKVAADLAGIAEAEEIRALYARYLSEAKAELADA</sequence>
<dbReference type="Proteomes" id="UP000031521">
    <property type="component" value="Chromosome"/>
</dbReference>
<name>A0A0B5DTQ4_9RHOB</name>
<evidence type="ECO:0008006" key="3">
    <source>
        <dbReference type="Google" id="ProtNLM"/>
    </source>
</evidence>
<gene>
    <name evidence="1" type="ORF">P73_1734</name>
</gene>
<evidence type="ECO:0000313" key="1">
    <source>
        <dbReference type="EMBL" id="AJE46449.1"/>
    </source>
</evidence>
<dbReference type="PIRSF" id="PIRSF031780">
    <property type="entry name" value="UCP031780"/>
    <property type="match status" value="1"/>
</dbReference>
<reference evidence="1 2" key="1">
    <citation type="journal article" date="2014" name="Int. J. Syst. Evol. Microbiol.">
        <title>Celeribacter indicus sp. nov., a polycyclic aromatic hydrocarbon-degrading bacterium from deep-sea sediment and reclassification of Huaishuia halophila as Celeribacter halophilus comb. nov.</title>
        <authorList>
            <person name="Lai Q."/>
            <person name="Cao J."/>
            <person name="Yuan J."/>
            <person name="Li F."/>
            <person name="Shao Z."/>
        </authorList>
    </citation>
    <scope>NUCLEOTIDE SEQUENCE [LARGE SCALE GENOMIC DNA]</scope>
    <source>
        <strain evidence="1">P73</strain>
    </source>
</reference>
<dbReference type="KEGG" id="cid:P73_1734"/>